<accession>A0A161HFK1</accession>
<keyword evidence="9 11" id="KW-0472">Membrane</keyword>
<keyword evidence="5" id="KW-0249">Electron transport</keyword>
<evidence type="ECO:0000313" key="14">
    <source>
        <dbReference type="Proteomes" id="UP000189580"/>
    </source>
</evidence>
<dbReference type="EMBL" id="CP014500">
    <property type="protein sequence ID" value="ANB11321.1"/>
    <property type="molecule type" value="Genomic_DNA"/>
</dbReference>
<dbReference type="Pfam" id="PF08022">
    <property type="entry name" value="FAD_binding_8"/>
    <property type="match status" value="1"/>
</dbReference>
<gene>
    <name evidence="13" type="primary">AIM14</name>
    <name evidence="13" type="ORF">AWJ20_4125</name>
</gene>
<keyword evidence="14" id="KW-1185">Reference proteome</keyword>
<evidence type="ECO:0000256" key="2">
    <source>
        <dbReference type="ARBA" id="ARBA00022630"/>
    </source>
</evidence>
<keyword evidence="8" id="KW-0813">Transport</keyword>
<feature type="transmembrane region" description="Helical" evidence="11">
    <location>
        <begin position="172"/>
        <end position="193"/>
    </location>
</feature>
<dbReference type="InterPro" id="IPR050369">
    <property type="entry name" value="RBOH/FRE"/>
</dbReference>
<feature type="transmembrane region" description="Helical" evidence="11">
    <location>
        <begin position="135"/>
        <end position="152"/>
    </location>
</feature>
<dbReference type="SFLD" id="SFLDF00463">
    <property type="entry name" value="AIM14"/>
    <property type="match status" value="1"/>
</dbReference>
<feature type="transmembrane region" description="Helical" evidence="11">
    <location>
        <begin position="257"/>
        <end position="277"/>
    </location>
</feature>
<dbReference type="PROSITE" id="PS51384">
    <property type="entry name" value="FAD_FR"/>
    <property type="match status" value="1"/>
</dbReference>
<dbReference type="Pfam" id="PF08030">
    <property type="entry name" value="NAD_binding_6"/>
    <property type="match status" value="1"/>
</dbReference>
<dbReference type="Proteomes" id="UP000189580">
    <property type="component" value="Chromosome c"/>
</dbReference>
<evidence type="ECO:0000256" key="9">
    <source>
        <dbReference type="ARBA" id="ARBA00023136"/>
    </source>
</evidence>
<dbReference type="GO" id="GO:0000293">
    <property type="term" value="F:ferric-chelate reductase activity"/>
    <property type="evidence" value="ECO:0007669"/>
    <property type="project" value="TreeGrafter"/>
</dbReference>
<evidence type="ECO:0000256" key="6">
    <source>
        <dbReference type="ARBA" id="ARBA00022989"/>
    </source>
</evidence>
<keyword evidence="3 11" id="KW-0812">Transmembrane</keyword>
<dbReference type="GO" id="GO:0005886">
    <property type="term" value="C:plasma membrane"/>
    <property type="evidence" value="ECO:0007669"/>
    <property type="project" value="TreeGrafter"/>
</dbReference>
<feature type="domain" description="FAD-binding FR-type" evidence="12">
    <location>
        <begin position="277"/>
        <end position="419"/>
    </location>
</feature>
<feature type="transmembrane region" description="Helical" evidence="11">
    <location>
        <begin position="230"/>
        <end position="251"/>
    </location>
</feature>
<dbReference type="SFLD" id="SFLDS00052">
    <property type="entry name" value="Ferric_Reductase_Domain"/>
    <property type="match status" value="1"/>
</dbReference>
<feature type="transmembrane region" description="Helical" evidence="11">
    <location>
        <begin position="205"/>
        <end position="223"/>
    </location>
</feature>
<keyword evidence="4" id="KW-0274">FAD</keyword>
<dbReference type="InterPro" id="IPR017927">
    <property type="entry name" value="FAD-bd_FR_type"/>
</dbReference>
<dbReference type="InterPro" id="IPR013121">
    <property type="entry name" value="Fe_red_NAD-bd_6"/>
</dbReference>
<protein>
    <submittedName>
        <fullName evidence="13">Aim14p</fullName>
    </submittedName>
</protein>
<evidence type="ECO:0000256" key="8">
    <source>
        <dbReference type="ARBA" id="ARBA00023065"/>
    </source>
</evidence>
<evidence type="ECO:0000256" key="5">
    <source>
        <dbReference type="ARBA" id="ARBA00022982"/>
    </source>
</evidence>
<dbReference type="Pfam" id="PF01794">
    <property type="entry name" value="Ferric_reduct"/>
    <property type="match status" value="1"/>
</dbReference>
<evidence type="ECO:0000313" key="13">
    <source>
        <dbReference type="EMBL" id="ANB11321.1"/>
    </source>
</evidence>
<keyword evidence="7" id="KW-0560">Oxidoreductase</keyword>
<keyword evidence="6 11" id="KW-1133">Transmembrane helix</keyword>
<feature type="transmembrane region" description="Helical" evidence="11">
    <location>
        <begin position="106"/>
        <end position="129"/>
    </location>
</feature>
<keyword evidence="8" id="KW-0406">Ion transport</keyword>
<dbReference type="Gene3D" id="3.40.50.80">
    <property type="entry name" value="Nucleotide-binding domain of ferredoxin-NADP reductase (FNR) module"/>
    <property type="match status" value="1"/>
</dbReference>
<evidence type="ECO:0000256" key="4">
    <source>
        <dbReference type="ARBA" id="ARBA00022827"/>
    </source>
</evidence>
<dbReference type="GO" id="GO:0033215">
    <property type="term" value="P:reductive iron assimilation"/>
    <property type="evidence" value="ECO:0007669"/>
    <property type="project" value="TreeGrafter"/>
</dbReference>
<evidence type="ECO:0000256" key="7">
    <source>
        <dbReference type="ARBA" id="ARBA00023002"/>
    </source>
</evidence>
<evidence type="ECO:0000256" key="3">
    <source>
        <dbReference type="ARBA" id="ARBA00022692"/>
    </source>
</evidence>
<dbReference type="GeneID" id="30036223"/>
<evidence type="ECO:0000256" key="10">
    <source>
        <dbReference type="SAM" id="MobiDB-lite"/>
    </source>
</evidence>
<dbReference type="OrthoDB" id="10006946at2759"/>
<name>A0A161HFK1_9ASCO</name>
<evidence type="ECO:0000256" key="1">
    <source>
        <dbReference type="ARBA" id="ARBA00004141"/>
    </source>
</evidence>
<dbReference type="PANTHER" id="PTHR11972:SF178">
    <property type="entry name" value="FERRIC REDUCTASE TRANSMEMBRANE COMPONENT 8-RELATED"/>
    <property type="match status" value="1"/>
</dbReference>
<organism evidence="13 14">
    <name type="scientific">Sugiyamaella lignohabitans</name>
    <dbReference type="NCBI Taxonomy" id="796027"/>
    <lineage>
        <taxon>Eukaryota</taxon>
        <taxon>Fungi</taxon>
        <taxon>Dikarya</taxon>
        <taxon>Ascomycota</taxon>
        <taxon>Saccharomycotina</taxon>
        <taxon>Dipodascomycetes</taxon>
        <taxon>Dipodascales</taxon>
        <taxon>Trichomonascaceae</taxon>
        <taxon>Sugiyamaella</taxon>
    </lineage>
</organism>
<dbReference type="InterPro" id="IPR013112">
    <property type="entry name" value="FAD-bd_8"/>
</dbReference>
<evidence type="ECO:0000256" key="11">
    <source>
        <dbReference type="SAM" id="Phobius"/>
    </source>
</evidence>
<dbReference type="InterPro" id="IPR039261">
    <property type="entry name" value="FNR_nucleotide-bd"/>
</dbReference>
<feature type="region of interest" description="Disordered" evidence="10">
    <location>
        <begin position="529"/>
        <end position="596"/>
    </location>
</feature>
<dbReference type="PANTHER" id="PTHR11972">
    <property type="entry name" value="NADPH OXIDASE"/>
    <property type="match status" value="1"/>
</dbReference>
<feature type="compositionally biased region" description="Polar residues" evidence="10">
    <location>
        <begin position="580"/>
        <end position="596"/>
    </location>
</feature>
<dbReference type="CDD" id="cd06186">
    <property type="entry name" value="NOX_Duox_like_FAD_NADP"/>
    <property type="match status" value="1"/>
</dbReference>
<proteinExistence type="predicted"/>
<feature type="compositionally biased region" description="Low complexity" evidence="10">
    <location>
        <begin position="559"/>
        <end position="568"/>
    </location>
</feature>
<dbReference type="RefSeq" id="XP_018733798.1">
    <property type="nucleotide sequence ID" value="XM_018881183.1"/>
</dbReference>
<comment type="subcellular location">
    <subcellularLocation>
        <location evidence="1">Membrane</location>
        <topology evidence="1">Multi-pass membrane protein</topology>
    </subcellularLocation>
</comment>
<dbReference type="InterPro" id="IPR013130">
    <property type="entry name" value="Fe3_Rdtase_TM_dom"/>
</dbReference>
<dbReference type="SUPFAM" id="SSF52343">
    <property type="entry name" value="Ferredoxin reductase-like, C-terminal NADP-linked domain"/>
    <property type="match status" value="1"/>
</dbReference>
<dbReference type="SFLD" id="SFLDG01168">
    <property type="entry name" value="Ferric_reductase_subgroup_(FRE"/>
    <property type="match status" value="1"/>
</dbReference>
<evidence type="ECO:0000259" key="12">
    <source>
        <dbReference type="PROSITE" id="PS51384"/>
    </source>
</evidence>
<dbReference type="KEGG" id="slb:AWJ20_4125"/>
<sequence>MDAVVLSVLQARHEGHHDEVPSPVIPGGNAHHGAHYANITYGYILVLISIIGMVWISVTNTINIRSAGAGVSGLTGGISGLSRKLSDISLRGFRLGHLLSKPSPRLVLLPLWILVVALLSLTGGATGSLNGLAKRLGRITFAIVPLILFLSLKPSPLPNTYYVKLLTFHKWIARSAVLTGSLHGILYTAYFIRQGTTVKILKVDNLLGVVLLLGFLVVFITSLRPIRTRYYRLFYALHYPLAWVFLIIASFHARPGVGFLALWSAFILLGQAFYRVFTSRTIRIIENYQVSPTLYSVTLPRDIMPDYFPAGSHIRLGKRSLWSPLSWLEPTHPYTIASLSSDEANIRLLIRKTNFTIQNGVHYTISGPFASRIAQELSPSTSSSSDGGADSGVGYKAVGDGARKVVVFAGGSGLSFAAPLVRELSSMGIAYRLIWITRDKTDLKALELLEISAADVYITGNNPNSSSNVYSDILDRGNEFNLNLSSGLSALKSVSSAAATVASGGRTRGVNTSTTGYNDYEEEIEFDELVESDPELSSSTSTHDDDDTPLEPATPSDASSSSSSSNNTRSKRRSNTNLSDTSRANTNFNSTKPPTSSFARITITYGRPDFSQSTSTFILPGQQRSSWAIACGPKQLVHDVETWATANHISFSGEKYFL</sequence>
<keyword evidence="2" id="KW-0285">Flavoprotein</keyword>
<feature type="transmembrane region" description="Helical" evidence="11">
    <location>
        <begin position="39"/>
        <end position="58"/>
    </location>
</feature>
<dbReference type="AlphaFoldDB" id="A0A161HFK1"/>
<reference evidence="13 14" key="1">
    <citation type="submission" date="2016-02" db="EMBL/GenBank/DDBJ databases">
        <title>Complete genome sequence and transcriptome regulation of the pentose utilising yeast Sugiyamaella lignohabitans.</title>
        <authorList>
            <person name="Bellasio M."/>
            <person name="Peymann A."/>
            <person name="Valli M."/>
            <person name="Sipitzky M."/>
            <person name="Graf A."/>
            <person name="Sauer M."/>
            <person name="Marx H."/>
            <person name="Mattanovich D."/>
        </authorList>
    </citation>
    <scope>NUCLEOTIDE SEQUENCE [LARGE SCALE GENOMIC DNA]</scope>
    <source>
        <strain evidence="13 14">CBS 10342</strain>
    </source>
</reference>